<dbReference type="Proteomes" id="UP000076964">
    <property type="component" value="Unassembled WGS sequence"/>
</dbReference>
<evidence type="ECO:0000313" key="2">
    <source>
        <dbReference type="EMBL" id="OAG26831.1"/>
    </source>
</evidence>
<name>A0A177E5R4_9BACT</name>
<keyword evidence="3" id="KW-1185">Reference proteome</keyword>
<accession>A0A177E5R4</accession>
<proteinExistence type="predicted"/>
<keyword evidence="1" id="KW-0175">Coiled coil</keyword>
<evidence type="ECO:0000313" key="3">
    <source>
        <dbReference type="Proteomes" id="UP000076964"/>
    </source>
</evidence>
<feature type="coiled-coil region" evidence="1">
    <location>
        <begin position="114"/>
        <end position="148"/>
    </location>
</feature>
<organism evidence="2 3">
    <name type="scientific">Thermodesulfatator autotrophicus</name>
    <dbReference type="NCBI Taxonomy" id="1795632"/>
    <lineage>
        <taxon>Bacteria</taxon>
        <taxon>Pseudomonadati</taxon>
        <taxon>Thermodesulfobacteriota</taxon>
        <taxon>Thermodesulfobacteria</taxon>
        <taxon>Thermodesulfobacteriales</taxon>
        <taxon>Thermodesulfatatoraceae</taxon>
        <taxon>Thermodesulfatator</taxon>
    </lineage>
</organism>
<sequence length="240" mass="27977">MEEDVAKALAYQVKRDLAERYFSARRVIEEDTQNYFQKIEETKKKFITALEEAFGRLYLLLHKDSDLIKRFLDIVGFKEAYFGDKEPSLELLSGFHLRGFTSKGRYKNLFLDCYQKLADILEDYQKALEELRVEAEVINHEIEIFKEKYNLSEIMHFLKGLDASSEYADLGLTSLDESTAELEKTMEFKKIPPPENFLPDIPALPPLKEIHKELASLAKEAFSRYRDKSQAVLDYVKTHS</sequence>
<reference evidence="2 3" key="1">
    <citation type="submission" date="2016-02" db="EMBL/GenBank/DDBJ databases">
        <title>Draft genome sequence of Thermodesulfatator sp. S606.</title>
        <authorList>
            <person name="Lai Q."/>
            <person name="Cao J."/>
            <person name="Dupont S."/>
            <person name="Shao Z."/>
            <person name="Jebbar M."/>
            <person name="Alain K."/>
        </authorList>
    </citation>
    <scope>NUCLEOTIDE SEQUENCE [LARGE SCALE GENOMIC DNA]</scope>
    <source>
        <strain evidence="2 3">S606</strain>
    </source>
</reference>
<evidence type="ECO:0000256" key="1">
    <source>
        <dbReference type="SAM" id="Coils"/>
    </source>
</evidence>
<dbReference type="OrthoDB" id="9788158at2"/>
<protein>
    <submittedName>
        <fullName evidence="2">Uncharacterized protein</fullName>
    </submittedName>
</protein>
<dbReference type="EMBL" id="LSFI01000060">
    <property type="protein sequence ID" value="OAG26831.1"/>
    <property type="molecule type" value="Genomic_DNA"/>
</dbReference>
<dbReference type="RefSeq" id="WP_068543668.1">
    <property type="nucleotide sequence ID" value="NZ_LSFI01000060.1"/>
</dbReference>
<gene>
    <name evidence="2" type="ORF">TH606_10230</name>
</gene>
<dbReference type="AlphaFoldDB" id="A0A177E5R4"/>
<comment type="caution">
    <text evidence="2">The sequence shown here is derived from an EMBL/GenBank/DDBJ whole genome shotgun (WGS) entry which is preliminary data.</text>
</comment>
<dbReference type="STRING" id="1795632.TH606_10230"/>